<name>A0A834TCB6_9FABA</name>
<accession>A0A834TCB6</accession>
<comment type="caution">
    <text evidence="1">The sequence shown here is derived from an EMBL/GenBank/DDBJ whole genome shotgun (WGS) entry which is preliminary data.</text>
</comment>
<proteinExistence type="predicted"/>
<dbReference type="EMBL" id="JAAIUW010000008">
    <property type="protein sequence ID" value="KAF7819150.1"/>
    <property type="molecule type" value="Genomic_DNA"/>
</dbReference>
<keyword evidence="2" id="KW-1185">Reference proteome</keyword>
<protein>
    <submittedName>
        <fullName evidence="1">G2/mitotic-specific cyclin S13-6</fullName>
    </submittedName>
</protein>
<reference evidence="1" key="1">
    <citation type="submission" date="2020-09" db="EMBL/GenBank/DDBJ databases">
        <title>Genome-Enabled Discovery of Anthraquinone Biosynthesis in Senna tora.</title>
        <authorList>
            <person name="Kang S.-H."/>
            <person name="Pandey R.P."/>
            <person name="Lee C.-M."/>
            <person name="Sim J.-S."/>
            <person name="Jeong J.-T."/>
            <person name="Choi B.-S."/>
            <person name="Jung M."/>
            <person name="Ginzburg D."/>
            <person name="Zhao K."/>
            <person name="Won S.Y."/>
            <person name="Oh T.-J."/>
            <person name="Yu Y."/>
            <person name="Kim N.-H."/>
            <person name="Lee O.R."/>
            <person name="Lee T.-H."/>
            <person name="Bashyal P."/>
            <person name="Kim T.-S."/>
            <person name="Lee W.-H."/>
            <person name="Kawkins C."/>
            <person name="Kim C.-K."/>
            <person name="Kim J.S."/>
            <person name="Ahn B.O."/>
            <person name="Rhee S.Y."/>
            <person name="Sohng J.K."/>
        </authorList>
    </citation>
    <scope>NUCLEOTIDE SEQUENCE</scope>
    <source>
        <tissue evidence="1">Leaf</tissue>
    </source>
</reference>
<evidence type="ECO:0000313" key="2">
    <source>
        <dbReference type="Proteomes" id="UP000634136"/>
    </source>
</evidence>
<dbReference type="Proteomes" id="UP000634136">
    <property type="component" value="Unassembled WGS sequence"/>
</dbReference>
<evidence type="ECO:0000313" key="1">
    <source>
        <dbReference type="EMBL" id="KAF7819150.1"/>
    </source>
</evidence>
<gene>
    <name evidence="1" type="ORF">G2W53_024605</name>
</gene>
<sequence>MENGKGNFVAAERCGKEAEGKRKAPDFKTPGTVFYRRKISSWWKQCHGSSGRIRVLSVHHLKLSSPSHGVVQRAASTAEAATIEGQYIMVA</sequence>
<organism evidence="1 2">
    <name type="scientific">Senna tora</name>
    <dbReference type="NCBI Taxonomy" id="362788"/>
    <lineage>
        <taxon>Eukaryota</taxon>
        <taxon>Viridiplantae</taxon>
        <taxon>Streptophyta</taxon>
        <taxon>Embryophyta</taxon>
        <taxon>Tracheophyta</taxon>
        <taxon>Spermatophyta</taxon>
        <taxon>Magnoliopsida</taxon>
        <taxon>eudicotyledons</taxon>
        <taxon>Gunneridae</taxon>
        <taxon>Pentapetalae</taxon>
        <taxon>rosids</taxon>
        <taxon>fabids</taxon>
        <taxon>Fabales</taxon>
        <taxon>Fabaceae</taxon>
        <taxon>Caesalpinioideae</taxon>
        <taxon>Cassia clade</taxon>
        <taxon>Senna</taxon>
    </lineage>
</organism>
<dbReference type="AlphaFoldDB" id="A0A834TCB6"/>